<proteinExistence type="predicted"/>
<sequence>MAGVMTFWDTLLEKCAGKGAYYQLQCRLIEADLRDIETPSNPDRPSTRFLPGGEDSPVSSNSPTLSDATSAGGAWGAQFFDVPHARVRKTLDERHGRSPRIREPPADVCRTSYSSLTAAAIVASPFDPSHRKDSQQSIKCTCPRNAYDGLKPFFLPAGQENSKYADCAPGKIGEEARAKKRAARAKEGIDLLLFKQLKEWLRKEHPNFKLPDKLPEDPNALKEQASEEAFLRKRSNNPVKPPMREYIDEDGTSVQVGFDSLPNDPLRPLTRQEIEDMRKLSSCVRRVSVEGLDSLEPIDATQSFPMPPSTVPSHMKRQQARRQLRHSGYPHNQRVTNAKRSQSSHAIMSRKTSRGPQVPASRRPVPERRITIVETREEAENAIESDEEDQPVEVKHTSKAKMAKPAEAVEDDGNGEYSDIVEEDEEDINPSKSNNLTVARLMSGDFTPEGRAFHDMERQREQRRHKPRKSQRTVLEPQPEVVSNNEVAPITIPYKPSKIINENGLVVTFKP</sequence>
<feature type="region of interest" description="Disordered" evidence="1">
    <location>
        <begin position="298"/>
        <end position="481"/>
    </location>
</feature>
<dbReference type="OrthoDB" id="10457543at2759"/>
<feature type="compositionally biased region" description="Basic and acidic residues" evidence="1">
    <location>
        <begin position="451"/>
        <end position="460"/>
    </location>
</feature>
<keyword evidence="3" id="KW-1185">Reference proteome</keyword>
<feature type="compositionally biased region" description="Acidic residues" evidence="1">
    <location>
        <begin position="408"/>
        <end position="428"/>
    </location>
</feature>
<feature type="compositionally biased region" description="Polar residues" evidence="1">
    <location>
        <begin position="333"/>
        <end position="346"/>
    </location>
</feature>
<feature type="compositionally biased region" description="Basic and acidic residues" evidence="1">
    <location>
        <begin position="364"/>
        <end position="379"/>
    </location>
</feature>
<protein>
    <submittedName>
        <fullName evidence="2">Uncharacterized protein</fullName>
    </submittedName>
</protein>
<accession>A0A6A6H9T7</accession>
<feature type="compositionally biased region" description="Basic residues" evidence="1">
    <location>
        <begin position="461"/>
        <end position="471"/>
    </location>
</feature>
<dbReference type="AlphaFoldDB" id="A0A6A6H9T7"/>
<gene>
    <name evidence="2" type="ORF">EV356DRAFT_514997</name>
</gene>
<evidence type="ECO:0000313" key="3">
    <source>
        <dbReference type="Proteomes" id="UP000800092"/>
    </source>
</evidence>
<feature type="region of interest" description="Disordered" evidence="1">
    <location>
        <begin position="36"/>
        <end position="70"/>
    </location>
</feature>
<organism evidence="2 3">
    <name type="scientific">Viridothelium virens</name>
    <name type="common">Speckled blister lichen</name>
    <name type="synonym">Trypethelium virens</name>
    <dbReference type="NCBI Taxonomy" id="1048519"/>
    <lineage>
        <taxon>Eukaryota</taxon>
        <taxon>Fungi</taxon>
        <taxon>Dikarya</taxon>
        <taxon>Ascomycota</taxon>
        <taxon>Pezizomycotina</taxon>
        <taxon>Dothideomycetes</taxon>
        <taxon>Dothideomycetes incertae sedis</taxon>
        <taxon>Trypetheliales</taxon>
        <taxon>Trypetheliaceae</taxon>
        <taxon>Viridothelium</taxon>
    </lineage>
</organism>
<reference evidence="2" key="1">
    <citation type="journal article" date="2020" name="Stud. Mycol.">
        <title>101 Dothideomycetes genomes: a test case for predicting lifestyles and emergence of pathogens.</title>
        <authorList>
            <person name="Haridas S."/>
            <person name="Albert R."/>
            <person name="Binder M."/>
            <person name="Bloem J."/>
            <person name="Labutti K."/>
            <person name="Salamov A."/>
            <person name="Andreopoulos B."/>
            <person name="Baker S."/>
            <person name="Barry K."/>
            <person name="Bills G."/>
            <person name="Bluhm B."/>
            <person name="Cannon C."/>
            <person name="Castanera R."/>
            <person name="Culley D."/>
            <person name="Daum C."/>
            <person name="Ezra D."/>
            <person name="Gonzalez J."/>
            <person name="Henrissat B."/>
            <person name="Kuo A."/>
            <person name="Liang C."/>
            <person name="Lipzen A."/>
            <person name="Lutzoni F."/>
            <person name="Magnuson J."/>
            <person name="Mondo S."/>
            <person name="Nolan M."/>
            <person name="Ohm R."/>
            <person name="Pangilinan J."/>
            <person name="Park H.-J."/>
            <person name="Ramirez L."/>
            <person name="Alfaro M."/>
            <person name="Sun H."/>
            <person name="Tritt A."/>
            <person name="Yoshinaga Y."/>
            <person name="Zwiers L.-H."/>
            <person name="Turgeon B."/>
            <person name="Goodwin S."/>
            <person name="Spatafora J."/>
            <person name="Crous P."/>
            <person name="Grigoriev I."/>
        </authorList>
    </citation>
    <scope>NUCLEOTIDE SEQUENCE</scope>
    <source>
        <strain evidence="2">Tuck. ex Michener</strain>
    </source>
</reference>
<feature type="compositionally biased region" description="Acidic residues" evidence="1">
    <location>
        <begin position="380"/>
        <end position="391"/>
    </location>
</feature>
<name>A0A6A6H9T7_VIRVR</name>
<feature type="compositionally biased region" description="Polar residues" evidence="1">
    <location>
        <begin position="57"/>
        <end position="69"/>
    </location>
</feature>
<dbReference type="Proteomes" id="UP000800092">
    <property type="component" value="Unassembled WGS sequence"/>
</dbReference>
<feature type="compositionally biased region" description="Basic residues" evidence="1">
    <location>
        <begin position="314"/>
        <end position="325"/>
    </location>
</feature>
<evidence type="ECO:0000256" key="1">
    <source>
        <dbReference type="SAM" id="MobiDB-lite"/>
    </source>
</evidence>
<evidence type="ECO:0000313" key="2">
    <source>
        <dbReference type="EMBL" id="KAF2234608.1"/>
    </source>
</evidence>
<dbReference type="EMBL" id="ML991797">
    <property type="protein sequence ID" value="KAF2234608.1"/>
    <property type="molecule type" value="Genomic_DNA"/>
</dbReference>